<dbReference type="Gene3D" id="3.30.565.10">
    <property type="entry name" value="Histidine kinase-like ATPase, C-terminal domain"/>
    <property type="match status" value="1"/>
</dbReference>
<dbReference type="InterPro" id="IPR003594">
    <property type="entry name" value="HATPase_dom"/>
</dbReference>
<dbReference type="KEGG" id="fmr:Fuma_00823"/>
<evidence type="ECO:0000256" key="5">
    <source>
        <dbReference type="ARBA" id="ARBA00022741"/>
    </source>
</evidence>
<evidence type="ECO:0000256" key="4">
    <source>
        <dbReference type="ARBA" id="ARBA00022679"/>
    </source>
</evidence>
<dbReference type="Gene3D" id="1.10.287.130">
    <property type="match status" value="1"/>
</dbReference>
<protein>
    <recommendedName>
        <fullName evidence="2">histidine kinase</fullName>
        <ecNumber evidence="2">2.7.13.3</ecNumber>
    </recommendedName>
</protein>
<reference evidence="10 11" key="1">
    <citation type="journal article" date="2016" name="Front. Microbiol.">
        <title>Fuerstia marisgermanicae gen. nov., sp. nov., an Unusual Member of the Phylum Planctomycetes from the German Wadden Sea.</title>
        <authorList>
            <person name="Kohn T."/>
            <person name="Heuer A."/>
            <person name="Jogler M."/>
            <person name="Vollmers J."/>
            <person name="Boedeker C."/>
            <person name="Bunk B."/>
            <person name="Rast P."/>
            <person name="Borchert D."/>
            <person name="Glockner I."/>
            <person name="Freese H.M."/>
            <person name="Klenk H.P."/>
            <person name="Overmann J."/>
            <person name="Kaster A.K."/>
            <person name="Rohde M."/>
            <person name="Wiegand S."/>
            <person name="Jogler C."/>
        </authorList>
    </citation>
    <scope>NUCLEOTIDE SEQUENCE [LARGE SCALE GENOMIC DNA]</scope>
    <source>
        <strain evidence="10 11">NH11</strain>
    </source>
</reference>
<evidence type="ECO:0000313" key="10">
    <source>
        <dbReference type="EMBL" id="APZ91237.1"/>
    </source>
</evidence>
<dbReference type="SMART" id="SM00388">
    <property type="entry name" value="HisKA"/>
    <property type="match status" value="1"/>
</dbReference>
<dbReference type="CDD" id="cd00082">
    <property type="entry name" value="HisKA"/>
    <property type="match status" value="1"/>
</dbReference>
<dbReference type="OrthoDB" id="290376at2"/>
<dbReference type="SUPFAM" id="SSF47384">
    <property type="entry name" value="Homodimeric domain of signal transducing histidine kinase"/>
    <property type="match status" value="1"/>
</dbReference>
<dbReference type="RefSeq" id="WP_077023027.1">
    <property type="nucleotide sequence ID" value="NZ_CP017641.1"/>
</dbReference>
<evidence type="ECO:0000256" key="7">
    <source>
        <dbReference type="ARBA" id="ARBA00022840"/>
    </source>
</evidence>
<keyword evidence="11" id="KW-1185">Reference proteome</keyword>
<dbReference type="EC" id="2.7.13.3" evidence="2"/>
<dbReference type="SMART" id="SM00387">
    <property type="entry name" value="HATPase_c"/>
    <property type="match status" value="1"/>
</dbReference>
<evidence type="ECO:0000313" key="11">
    <source>
        <dbReference type="Proteomes" id="UP000187735"/>
    </source>
</evidence>
<dbReference type="AlphaFoldDB" id="A0A1P8WAX6"/>
<keyword evidence="5" id="KW-0547">Nucleotide-binding</keyword>
<dbReference type="STRING" id="1891926.Fuma_00823"/>
<dbReference type="GO" id="GO:0005524">
    <property type="term" value="F:ATP binding"/>
    <property type="evidence" value="ECO:0007669"/>
    <property type="project" value="UniProtKB-KW"/>
</dbReference>
<organism evidence="10 11">
    <name type="scientific">Fuerstiella marisgermanici</name>
    <dbReference type="NCBI Taxonomy" id="1891926"/>
    <lineage>
        <taxon>Bacteria</taxon>
        <taxon>Pseudomonadati</taxon>
        <taxon>Planctomycetota</taxon>
        <taxon>Planctomycetia</taxon>
        <taxon>Planctomycetales</taxon>
        <taxon>Planctomycetaceae</taxon>
        <taxon>Fuerstiella</taxon>
    </lineage>
</organism>
<dbReference type="PANTHER" id="PTHR43065:SF46">
    <property type="entry name" value="C4-DICARBOXYLATE TRANSPORT SENSOR PROTEIN DCTB"/>
    <property type="match status" value="1"/>
</dbReference>
<feature type="domain" description="Histidine kinase" evidence="9">
    <location>
        <begin position="349"/>
        <end position="567"/>
    </location>
</feature>
<accession>A0A1P8WAX6</accession>
<dbReference type="InterPro" id="IPR004358">
    <property type="entry name" value="Sig_transdc_His_kin-like_C"/>
</dbReference>
<evidence type="ECO:0000256" key="1">
    <source>
        <dbReference type="ARBA" id="ARBA00000085"/>
    </source>
</evidence>
<keyword evidence="7" id="KW-0067">ATP-binding</keyword>
<name>A0A1P8WAX6_9PLAN</name>
<proteinExistence type="predicted"/>
<dbReference type="EMBL" id="CP017641">
    <property type="protein sequence ID" value="APZ91237.1"/>
    <property type="molecule type" value="Genomic_DNA"/>
</dbReference>
<keyword evidence="4 10" id="KW-0808">Transferase</keyword>
<dbReference type="PRINTS" id="PR00344">
    <property type="entry name" value="BCTRLSENSOR"/>
</dbReference>
<dbReference type="PROSITE" id="PS50109">
    <property type="entry name" value="HIS_KIN"/>
    <property type="match status" value="1"/>
</dbReference>
<keyword evidence="6" id="KW-0418">Kinase</keyword>
<dbReference type="Pfam" id="PF02518">
    <property type="entry name" value="HATPase_c"/>
    <property type="match status" value="1"/>
</dbReference>
<dbReference type="InterPro" id="IPR003661">
    <property type="entry name" value="HisK_dim/P_dom"/>
</dbReference>
<evidence type="ECO:0000256" key="6">
    <source>
        <dbReference type="ARBA" id="ARBA00022777"/>
    </source>
</evidence>
<sequence>MSEADQSDDSTIRSTDSVSSNASQSAKVCYGLRRSASKAIQQLATVKPKSLPSVVPALLADVGRRMGAEDVHLFRIRLDGSGTGFAGLRYRSREDPDADRQVLVKKFQFQLFSSEIQRCLRRDEIAVLGDRSTSGGRVLAALLRRLKCDRYILCPLHIDGVLRGALGIACPRPNDSCDGREFFELLRLNGVILLSQILRVRRQRKRSLKLRNWRRIANQACDFAFRVDEGGFISGTTPFGMGNDTPPLNGLRLVDVVARNFQPQLAQQISTAGSSGQVRTCDLKLSLGSAGPQWYHARIEPCVRTSDGVATLYLTDNSPDKILEEEVRELRDQLLKASHLSLLGQMSTEFAHQLNQPLQVMLNHCNTAQRRIRKQTDKTAQTLRSLDSIEDSIMHAADTINRVRDFVKFRSLKTEPVPLDELIAQALAMVTPTARGRDADLLPPATPSSLTVMVDRTQTLHVLVNLMINALEACDECPDRRTQIRLSWRDESNRNRAVVGVSDNGPGLPVGDPDVVFRKFYTGKDEGLGMGLSISRSVCESQNGSLVAENHVGKPGCTFHVAMVIHGNSENETIELTTLPPSPLPVD</sequence>
<dbReference type="PANTHER" id="PTHR43065">
    <property type="entry name" value="SENSOR HISTIDINE KINASE"/>
    <property type="match status" value="1"/>
</dbReference>
<evidence type="ECO:0000259" key="9">
    <source>
        <dbReference type="PROSITE" id="PS50109"/>
    </source>
</evidence>
<dbReference type="InterPro" id="IPR036890">
    <property type="entry name" value="HATPase_C_sf"/>
</dbReference>
<keyword evidence="8" id="KW-0902">Two-component regulatory system</keyword>
<evidence type="ECO:0000256" key="3">
    <source>
        <dbReference type="ARBA" id="ARBA00022553"/>
    </source>
</evidence>
<dbReference type="Proteomes" id="UP000187735">
    <property type="component" value="Chromosome"/>
</dbReference>
<gene>
    <name evidence="10" type="primary">fixL_2</name>
    <name evidence="10" type="ORF">Fuma_00823</name>
</gene>
<dbReference type="InterPro" id="IPR036097">
    <property type="entry name" value="HisK_dim/P_sf"/>
</dbReference>
<dbReference type="InterPro" id="IPR005467">
    <property type="entry name" value="His_kinase_dom"/>
</dbReference>
<evidence type="ECO:0000256" key="2">
    <source>
        <dbReference type="ARBA" id="ARBA00012438"/>
    </source>
</evidence>
<dbReference type="SUPFAM" id="SSF55874">
    <property type="entry name" value="ATPase domain of HSP90 chaperone/DNA topoisomerase II/histidine kinase"/>
    <property type="match status" value="1"/>
</dbReference>
<dbReference type="GO" id="GO:0000155">
    <property type="term" value="F:phosphorelay sensor kinase activity"/>
    <property type="evidence" value="ECO:0007669"/>
    <property type="project" value="InterPro"/>
</dbReference>
<evidence type="ECO:0000256" key="8">
    <source>
        <dbReference type="ARBA" id="ARBA00023012"/>
    </source>
</evidence>
<comment type="catalytic activity">
    <reaction evidence="1">
        <text>ATP + protein L-histidine = ADP + protein N-phospho-L-histidine.</text>
        <dbReference type="EC" id="2.7.13.3"/>
    </reaction>
</comment>
<keyword evidence="3" id="KW-0597">Phosphoprotein</keyword>